<dbReference type="InterPro" id="IPR016163">
    <property type="entry name" value="Ald_DH_C"/>
</dbReference>
<dbReference type="NCBIfam" id="NF001221">
    <property type="entry name" value="PRK00197.1"/>
    <property type="match status" value="1"/>
</dbReference>
<evidence type="ECO:0000256" key="7">
    <source>
        <dbReference type="HAMAP-Rule" id="MF_00412"/>
    </source>
</evidence>
<evidence type="ECO:0000256" key="6">
    <source>
        <dbReference type="ARBA" id="ARBA00049024"/>
    </source>
</evidence>
<evidence type="ECO:0000256" key="1">
    <source>
        <dbReference type="ARBA" id="ARBA00004985"/>
    </source>
</evidence>
<comment type="similarity">
    <text evidence="7">Belongs to the gamma-glutamyl phosphate reductase family.</text>
</comment>
<evidence type="ECO:0000256" key="3">
    <source>
        <dbReference type="ARBA" id="ARBA00022650"/>
    </source>
</evidence>
<accession>A0ABV9LSR5</accession>
<keyword evidence="5 7" id="KW-0560">Oxidoreductase</keyword>
<evidence type="ECO:0000259" key="8">
    <source>
        <dbReference type="Pfam" id="PF00171"/>
    </source>
</evidence>
<dbReference type="Gene3D" id="3.40.605.10">
    <property type="entry name" value="Aldehyde Dehydrogenase, Chain A, domain 1"/>
    <property type="match status" value="1"/>
</dbReference>
<dbReference type="EC" id="1.2.1.41" evidence="7"/>
<dbReference type="NCBIfam" id="TIGR00407">
    <property type="entry name" value="proA"/>
    <property type="match status" value="1"/>
</dbReference>
<comment type="function">
    <text evidence="7">Catalyzes the NADPH-dependent reduction of L-glutamate 5-phosphate into L-glutamate 5-semialdehyde and phosphate. The product spontaneously undergoes cyclization to form 1-pyrroline-5-carboxylate.</text>
</comment>
<dbReference type="Gene3D" id="3.40.309.10">
    <property type="entry name" value="Aldehyde Dehydrogenase, Chain A, domain 2"/>
    <property type="match status" value="1"/>
</dbReference>
<keyword evidence="2 7" id="KW-0028">Amino-acid biosynthesis</keyword>
<dbReference type="InterPro" id="IPR015590">
    <property type="entry name" value="Aldehyde_DH_dom"/>
</dbReference>
<comment type="catalytic activity">
    <reaction evidence="6 7">
        <text>L-glutamate 5-semialdehyde + phosphate + NADP(+) = L-glutamyl 5-phosphate + NADPH + H(+)</text>
        <dbReference type="Rhea" id="RHEA:19541"/>
        <dbReference type="ChEBI" id="CHEBI:15378"/>
        <dbReference type="ChEBI" id="CHEBI:43474"/>
        <dbReference type="ChEBI" id="CHEBI:57783"/>
        <dbReference type="ChEBI" id="CHEBI:58066"/>
        <dbReference type="ChEBI" id="CHEBI:58274"/>
        <dbReference type="ChEBI" id="CHEBI:58349"/>
        <dbReference type="EC" id="1.2.1.41"/>
    </reaction>
</comment>
<dbReference type="InterPro" id="IPR020593">
    <property type="entry name" value="G-glutamylP_reductase_CS"/>
</dbReference>
<evidence type="ECO:0000256" key="5">
    <source>
        <dbReference type="ARBA" id="ARBA00023002"/>
    </source>
</evidence>
<dbReference type="GO" id="GO:0004350">
    <property type="term" value="F:glutamate-5-semialdehyde dehydrogenase activity"/>
    <property type="evidence" value="ECO:0007669"/>
    <property type="project" value="UniProtKB-EC"/>
</dbReference>
<keyword evidence="7" id="KW-0963">Cytoplasm</keyword>
<dbReference type="PIRSF" id="PIRSF000151">
    <property type="entry name" value="GPR"/>
    <property type="match status" value="1"/>
</dbReference>
<evidence type="ECO:0000256" key="4">
    <source>
        <dbReference type="ARBA" id="ARBA00022857"/>
    </source>
</evidence>
<dbReference type="CDD" id="cd07079">
    <property type="entry name" value="ALDH_F18-19_ProA-GPR"/>
    <property type="match status" value="1"/>
</dbReference>
<evidence type="ECO:0000256" key="2">
    <source>
        <dbReference type="ARBA" id="ARBA00022605"/>
    </source>
</evidence>
<dbReference type="EMBL" id="JBHSGU010000001">
    <property type="protein sequence ID" value="MFC4698665.1"/>
    <property type="molecule type" value="Genomic_DNA"/>
</dbReference>
<comment type="subcellular location">
    <subcellularLocation>
        <location evidence="7">Cytoplasm</location>
    </subcellularLocation>
</comment>
<evidence type="ECO:0000313" key="10">
    <source>
        <dbReference type="Proteomes" id="UP001595897"/>
    </source>
</evidence>
<dbReference type="InterPro" id="IPR016162">
    <property type="entry name" value="Ald_DH_N"/>
</dbReference>
<dbReference type="PANTHER" id="PTHR11063:SF8">
    <property type="entry name" value="DELTA-1-PYRROLINE-5-CARBOXYLATE SYNTHASE"/>
    <property type="match status" value="1"/>
</dbReference>
<dbReference type="PROSITE" id="PS01223">
    <property type="entry name" value="PROA"/>
    <property type="match status" value="1"/>
</dbReference>
<gene>
    <name evidence="7" type="primary">proA</name>
    <name evidence="9" type="ORF">ACFO4O_00640</name>
</gene>
<reference evidence="10" key="1">
    <citation type="journal article" date="2019" name="Int. J. Syst. Evol. Microbiol.">
        <title>The Global Catalogue of Microorganisms (GCM) 10K type strain sequencing project: providing services to taxonomists for standard genome sequencing and annotation.</title>
        <authorList>
            <consortium name="The Broad Institute Genomics Platform"/>
            <consortium name="The Broad Institute Genome Sequencing Center for Infectious Disease"/>
            <person name="Wu L."/>
            <person name="Ma J."/>
        </authorList>
    </citation>
    <scope>NUCLEOTIDE SEQUENCE [LARGE SCALE GENOMIC DNA]</scope>
    <source>
        <strain evidence="10">KACC 12507</strain>
    </source>
</reference>
<evidence type="ECO:0000313" key="9">
    <source>
        <dbReference type="EMBL" id="MFC4698665.1"/>
    </source>
</evidence>
<keyword evidence="4 7" id="KW-0521">NADP</keyword>
<dbReference type="SUPFAM" id="SSF53720">
    <property type="entry name" value="ALDH-like"/>
    <property type="match status" value="1"/>
</dbReference>
<dbReference type="HAMAP" id="MF_00412">
    <property type="entry name" value="ProA"/>
    <property type="match status" value="1"/>
</dbReference>
<dbReference type="InterPro" id="IPR000965">
    <property type="entry name" value="GPR_dom"/>
</dbReference>
<protein>
    <recommendedName>
        <fullName evidence="7">Gamma-glutamyl phosphate reductase</fullName>
        <shortName evidence="7">GPR</shortName>
        <ecNumber evidence="7">1.2.1.41</ecNumber>
    </recommendedName>
    <alternativeName>
        <fullName evidence="7">Glutamate-5-semialdehyde dehydrogenase</fullName>
    </alternativeName>
    <alternativeName>
        <fullName evidence="7">Glutamyl-gamma-semialdehyde dehydrogenase</fullName>
        <shortName evidence="7">GSA dehydrogenase</shortName>
    </alternativeName>
</protein>
<organism evidence="9 10">
    <name type="scientific">Glaciecola siphonariae</name>
    <dbReference type="NCBI Taxonomy" id="521012"/>
    <lineage>
        <taxon>Bacteria</taxon>
        <taxon>Pseudomonadati</taxon>
        <taxon>Pseudomonadota</taxon>
        <taxon>Gammaproteobacteria</taxon>
        <taxon>Alteromonadales</taxon>
        <taxon>Alteromonadaceae</taxon>
        <taxon>Glaciecola</taxon>
    </lineage>
</organism>
<name>A0ABV9LSR5_9ALTE</name>
<feature type="domain" description="Aldehyde dehydrogenase" evidence="8">
    <location>
        <begin position="4"/>
        <end position="280"/>
    </location>
</feature>
<dbReference type="InterPro" id="IPR012134">
    <property type="entry name" value="Glu-5-SA_DH"/>
</dbReference>
<dbReference type="PANTHER" id="PTHR11063">
    <property type="entry name" value="GLUTAMATE SEMIALDEHYDE DEHYDROGENASE"/>
    <property type="match status" value="1"/>
</dbReference>
<keyword evidence="3 7" id="KW-0641">Proline biosynthesis</keyword>
<proteinExistence type="inferred from homology"/>
<comment type="caution">
    <text evidence="9">The sequence shown here is derived from an EMBL/GenBank/DDBJ whole genome shotgun (WGS) entry which is preliminary data.</text>
</comment>
<dbReference type="InterPro" id="IPR016161">
    <property type="entry name" value="Ald_DH/histidinol_DH"/>
</dbReference>
<dbReference type="Pfam" id="PF00171">
    <property type="entry name" value="Aldedh"/>
    <property type="match status" value="1"/>
</dbReference>
<keyword evidence="10" id="KW-1185">Reference proteome</keyword>
<comment type="pathway">
    <text evidence="1 7">Amino-acid biosynthesis; L-proline biosynthesis; L-glutamate 5-semialdehyde from L-glutamate: step 2/2.</text>
</comment>
<sequence>MTFDIKQAAAEAKAAKSAIANLSQGKRKALLESIASMLIDATPSILSANQRDVEQAKSAGLSASMIERLVLDESGVKAIAAAVTEIANQDEVLGSVANIKPLPSGIQVGKMRIPLGVVAMIYESRPNVTIDAAALCLKAGNAVILRGGKEAQHSNKALAAVLHLALEKAGLPTGVATVIPVPDREVMAQMLELSDSIDLIIPRGGEGLIRYVSQNSKIPVIQHFKGVCHLFVDAHADLTKALPILENGKTQRTGVCNALETLLIHKDIAEQALPKIDAMFTEKGVKVHACEKSLAHFKTSEAVGAVEDDWHAEYLALEIAVKIVDDFERAVEHIQTYGSGHTEVIVTEHLGNSQRFMREVNSSVIMLNASSRFSDGGQLGLGAEIGISTSKLHAYGPMGAQQLTTEKFVVYGDGQIRQ</sequence>
<dbReference type="Proteomes" id="UP001595897">
    <property type="component" value="Unassembled WGS sequence"/>
</dbReference>
<dbReference type="RefSeq" id="WP_382405283.1">
    <property type="nucleotide sequence ID" value="NZ_JBHSGU010000001.1"/>
</dbReference>